<dbReference type="EMBL" id="VZZJ01000001">
    <property type="protein sequence ID" value="KAB1076280.1"/>
    <property type="molecule type" value="Genomic_DNA"/>
</dbReference>
<dbReference type="RefSeq" id="WP_150961351.1">
    <property type="nucleotide sequence ID" value="NZ_VZZJ01000001.1"/>
</dbReference>
<dbReference type="Pfam" id="PF03929">
    <property type="entry name" value="PepSY_TM"/>
    <property type="match status" value="1"/>
</dbReference>
<feature type="transmembrane region" description="Helical" evidence="1">
    <location>
        <begin position="340"/>
        <end position="360"/>
    </location>
</feature>
<keyword evidence="3" id="KW-1185">Reference proteome</keyword>
<dbReference type="AlphaFoldDB" id="A0A6N6N024"/>
<dbReference type="InterPro" id="IPR005625">
    <property type="entry name" value="PepSY-ass_TM"/>
</dbReference>
<feature type="transmembrane region" description="Helical" evidence="1">
    <location>
        <begin position="189"/>
        <end position="217"/>
    </location>
</feature>
<proteinExistence type="predicted"/>
<protein>
    <submittedName>
        <fullName evidence="2">PepSY domain-containing protein</fullName>
    </submittedName>
</protein>
<comment type="caution">
    <text evidence="2">The sequence shown here is derived from an EMBL/GenBank/DDBJ whole genome shotgun (WGS) entry which is preliminary data.</text>
</comment>
<feature type="transmembrane region" description="Helical" evidence="1">
    <location>
        <begin position="148"/>
        <end position="168"/>
    </location>
</feature>
<gene>
    <name evidence="2" type="ORF">F6X51_01720</name>
</gene>
<dbReference type="Proteomes" id="UP000441523">
    <property type="component" value="Unassembled WGS sequence"/>
</dbReference>
<name>A0A6N6N024_9HYPH</name>
<reference evidence="2 3" key="1">
    <citation type="submission" date="2019-09" db="EMBL/GenBank/DDBJ databases">
        <title>YIM 132548 draft genome.</title>
        <authorList>
            <person name="Jiang L."/>
        </authorList>
    </citation>
    <scope>NUCLEOTIDE SEQUENCE [LARGE SCALE GENOMIC DNA]</scope>
    <source>
        <strain evidence="2 3">YIM 132548</strain>
    </source>
</reference>
<organism evidence="2 3">
    <name type="scientific">Methylobacterium planeticum</name>
    <dbReference type="NCBI Taxonomy" id="2615211"/>
    <lineage>
        <taxon>Bacteria</taxon>
        <taxon>Pseudomonadati</taxon>
        <taxon>Pseudomonadota</taxon>
        <taxon>Alphaproteobacteria</taxon>
        <taxon>Hyphomicrobiales</taxon>
        <taxon>Methylobacteriaceae</taxon>
        <taxon>Methylobacterium</taxon>
    </lineage>
</organism>
<evidence type="ECO:0000256" key="1">
    <source>
        <dbReference type="SAM" id="Phobius"/>
    </source>
</evidence>
<sequence>MTGRTSSRAGLRAAWKSLHRWIGLGGGALLALIGLTGSLNVFYREIDAALNPSLYRPAAPDRRIGPSEALRAAARVDGEPVSQITPPDGVWPVWVVAHAHPGQRTWTTMVDPSDGQVLGRRDTGTAFAHLVYRLHFTLLLRDWWGKEVVGVIGIGLILSALSGLVLWWPRPGRFWRSVTLRRGVSRQRFWIDLHAGAGFWACIVLILVAVTGVGHIFPGLVRPVVGLLSPMTALPSPSVPASDAPQLAADAILAAVRAACPEARVTRLNPPTGNRNTWRVFVAPAGGDPAFRSDGVVWLDPWTGRIVEDRSWGAISNGNRYQTLQIWLHNGSLAGLPGRLVVFAAGFVPLLLLVSGFAVWRSRRTRLRTLATT</sequence>
<dbReference type="PANTHER" id="PTHR34219">
    <property type="entry name" value="IRON-REGULATED INNER MEMBRANE PROTEIN-RELATED"/>
    <property type="match status" value="1"/>
</dbReference>
<feature type="transmembrane region" description="Helical" evidence="1">
    <location>
        <begin position="21"/>
        <end position="43"/>
    </location>
</feature>
<keyword evidence="1" id="KW-0812">Transmembrane</keyword>
<keyword evidence="1" id="KW-0472">Membrane</keyword>
<evidence type="ECO:0000313" key="2">
    <source>
        <dbReference type="EMBL" id="KAB1076280.1"/>
    </source>
</evidence>
<evidence type="ECO:0000313" key="3">
    <source>
        <dbReference type="Proteomes" id="UP000441523"/>
    </source>
</evidence>
<keyword evidence="1" id="KW-1133">Transmembrane helix</keyword>
<accession>A0A6N6N024</accession>